<organism evidence="3 4">
    <name type="scientific">Didymodactylos carnosus</name>
    <dbReference type="NCBI Taxonomy" id="1234261"/>
    <lineage>
        <taxon>Eukaryota</taxon>
        <taxon>Metazoa</taxon>
        <taxon>Spiralia</taxon>
        <taxon>Gnathifera</taxon>
        <taxon>Rotifera</taxon>
        <taxon>Eurotatoria</taxon>
        <taxon>Bdelloidea</taxon>
        <taxon>Philodinida</taxon>
        <taxon>Philodinidae</taxon>
        <taxon>Didymodactylos</taxon>
    </lineage>
</organism>
<sequence>MAAFASLFSLGQVSTGLGLSHAIGHALGASYGIPHGITSCLTLSLVIELKSKYQESASQLARALPYIGMESCGNSEKDAQTLAFAVDNLVKNLGLKTTLNEYKVPRDQAEIITERALKKRDDPARDRVLELVQKLW</sequence>
<dbReference type="EMBL" id="CAJOBA010074672">
    <property type="protein sequence ID" value="CAF4410936.1"/>
    <property type="molecule type" value="Genomic_DNA"/>
</dbReference>
<evidence type="ECO:0000313" key="3">
    <source>
        <dbReference type="EMBL" id="CAF4410936.1"/>
    </source>
</evidence>
<dbReference type="InterPro" id="IPR018211">
    <property type="entry name" value="ADH_Fe_CS"/>
</dbReference>
<evidence type="ECO:0000313" key="4">
    <source>
        <dbReference type="Proteomes" id="UP000682733"/>
    </source>
</evidence>
<comment type="caution">
    <text evidence="3">The sequence shown here is derived from an EMBL/GenBank/DDBJ whole genome shotgun (WGS) entry which is preliminary data.</text>
</comment>
<dbReference type="EMBL" id="CAJNOK010050884">
    <property type="protein sequence ID" value="CAF1602116.1"/>
    <property type="molecule type" value="Genomic_DNA"/>
</dbReference>
<protein>
    <recommendedName>
        <fullName evidence="1">Fe-containing alcohol dehydrogenase-like C-terminal domain-containing protein</fullName>
    </recommendedName>
</protein>
<evidence type="ECO:0000259" key="1">
    <source>
        <dbReference type="Pfam" id="PF25137"/>
    </source>
</evidence>
<accession>A0A8S2W1U7</accession>
<dbReference type="GO" id="GO:0005739">
    <property type="term" value="C:mitochondrion"/>
    <property type="evidence" value="ECO:0007669"/>
    <property type="project" value="TreeGrafter"/>
</dbReference>
<dbReference type="AlphaFoldDB" id="A0A8S2W1U7"/>
<feature type="domain" description="Fe-containing alcohol dehydrogenase-like C-terminal" evidence="1">
    <location>
        <begin position="14"/>
        <end position="120"/>
    </location>
</feature>
<reference evidence="3" key="1">
    <citation type="submission" date="2021-02" db="EMBL/GenBank/DDBJ databases">
        <authorList>
            <person name="Nowell W R."/>
        </authorList>
    </citation>
    <scope>NUCLEOTIDE SEQUENCE</scope>
</reference>
<dbReference type="PANTHER" id="PTHR11496:SF97">
    <property type="entry name" value="ALCOHOL DEHYDROGENASE IRON-TYPE_GLYCEROL DEHYDROGENASE GLDA DOMAIN-CONTAINING PROTEIN"/>
    <property type="match status" value="1"/>
</dbReference>
<dbReference type="GO" id="GO:0046872">
    <property type="term" value="F:metal ion binding"/>
    <property type="evidence" value="ECO:0007669"/>
    <property type="project" value="InterPro"/>
</dbReference>
<dbReference type="Proteomes" id="UP000682733">
    <property type="component" value="Unassembled WGS sequence"/>
</dbReference>
<dbReference type="Pfam" id="PF25137">
    <property type="entry name" value="ADH_Fe_C"/>
    <property type="match status" value="1"/>
</dbReference>
<dbReference type="SUPFAM" id="SSF56796">
    <property type="entry name" value="Dehydroquinate synthase-like"/>
    <property type="match status" value="1"/>
</dbReference>
<gene>
    <name evidence="2" type="ORF">OVA965_LOCUS42164</name>
    <name evidence="3" type="ORF">TMI583_LOCUS43978</name>
</gene>
<evidence type="ECO:0000313" key="2">
    <source>
        <dbReference type="EMBL" id="CAF1602116.1"/>
    </source>
</evidence>
<dbReference type="Gene3D" id="1.20.1090.10">
    <property type="entry name" value="Dehydroquinate synthase-like - alpha domain"/>
    <property type="match status" value="1"/>
</dbReference>
<name>A0A8S2W1U7_9BILA</name>
<dbReference type="PROSITE" id="PS00060">
    <property type="entry name" value="ADH_IRON_2"/>
    <property type="match status" value="1"/>
</dbReference>
<dbReference type="Proteomes" id="UP000677228">
    <property type="component" value="Unassembled WGS sequence"/>
</dbReference>
<dbReference type="GO" id="GO:0004022">
    <property type="term" value="F:alcohol dehydrogenase (NAD+) activity"/>
    <property type="evidence" value="ECO:0007669"/>
    <property type="project" value="TreeGrafter"/>
</dbReference>
<dbReference type="InterPro" id="IPR056798">
    <property type="entry name" value="ADH_Fe_C"/>
</dbReference>
<proteinExistence type="predicted"/>
<dbReference type="InterPro" id="IPR039697">
    <property type="entry name" value="Alcohol_dehydrogenase_Fe"/>
</dbReference>
<dbReference type="PANTHER" id="PTHR11496">
    <property type="entry name" value="ALCOHOL DEHYDROGENASE"/>
    <property type="match status" value="1"/>
</dbReference>